<dbReference type="EMBL" id="WIWT01000050">
    <property type="protein sequence ID" value="KAF3207830.1"/>
    <property type="molecule type" value="Genomic_DNA"/>
</dbReference>
<name>A0A8H8V5T0_ORBOL</name>
<gene>
    <name evidence="2" type="ORF">TWF679_008161</name>
</gene>
<comment type="caution">
    <text evidence="2">The sequence shown here is derived from an EMBL/GenBank/DDBJ whole genome shotgun (WGS) entry which is preliminary data.</text>
</comment>
<evidence type="ECO:0000313" key="2">
    <source>
        <dbReference type="EMBL" id="KAF3207830.1"/>
    </source>
</evidence>
<feature type="compositionally biased region" description="Basic and acidic residues" evidence="1">
    <location>
        <begin position="46"/>
        <end position="55"/>
    </location>
</feature>
<proteinExistence type="predicted"/>
<protein>
    <submittedName>
        <fullName evidence="2">Uncharacterized protein</fullName>
    </submittedName>
</protein>
<dbReference type="Proteomes" id="UP000614610">
    <property type="component" value="Unassembled WGS sequence"/>
</dbReference>
<feature type="region of interest" description="Disordered" evidence="1">
    <location>
        <begin position="25"/>
        <end position="91"/>
    </location>
</feature>
<evidence type="ECO:0000256" key="1">
    <source>
        <dbReference type="SAM" id="MobiDB-lite"/>
    </source>
</evidence>
<accession>A0A8H8V5T0</accession>
<evidence type="ECO:0000313" key="3">
    <source>
        <dbReference type="Proteomes" id="UP000614610"/>
    </source>
</evidence>
<organism evidence="2 3">
    <name type="scientific">Orbilia oligospora</name>
    <name type="common">Nematode-trapping fungus</name>
    <name type="synonym">Arthrobotrys oligospora</name>
    <dbReference type="NCBI Taxonomy" id="2813651"/>
    <lineage>
        <taxon>Eukaryota</taxon>
        <taxon>Fungi</taxon>
        <taxon>Dikarya</taxon>
        <taxon>Ascomycota</taxon>
        <taxon>Pezizomycotina</taxon>
        <taxon>Orbiliomycetes</taxon>
        <taxon>Orbiliales</taxon>
        <taxon>Orbiliaceae</taxon>
        <taxon>Orbilia</taxon>
    </lineage>
</organism>
<sequence>MRVMSRVYTMPPKVTFVNQANEISSGESAVTTGTRKSPRIKRPSAHAREASKLPEEMNTDQPEAFEDEFPDEQLTHTYTSSYLRAPKHKPD</sequence>
<feature type="compositionally biased region" description="Polar residues" evidence="1">
    <location>
        <begin position="25"/>
        <end position="35"/>
    </location>
</feature>
<reference evidence="2" key="1">
    <citation type="submission" date="2019-06" db="EMBL/GenBank/DDBJ databases">
        <authorList>
            <person name="Palmer J.M."/>
        </authorList>
    </citation>
    <scope>NUCLEOTIDE SEQUENCE</scope>
    <source>
        <strain evidence="2">TWF679</strain>
    </source>
</reference>
<feature type="compositionally biased region" description="Basic residues" evidence="1">
    <location>
        <begin position="36"/>
        <end position="45"/>
    </location>
</feature>
<dbReference type="AlphaFoldDB" id="A0A8H8V5T0"/>